<keyword evidence="2" id="KW-1185">Reference proteome</keyword>
<dbReference type="Pfam" id="PF01257">
    <property type="entry name" value="2Fe-2S_thioredx"/>
    <property type="match status" value="1"/>
</dbReference>
<dbReference type="InterPro" id="IPR036249">
    <property type="entry name" value="Thioredoxin-like_sf"/>
</dbReference>
<protein>
    <submittedName>
        <fullName evidence="1">(2Fe-2S) ferredoxin</fullName>
    </submittedName>
</protein>
<dbReference type="RefSeq" id="WP_028387275.1">
    <property type="nucleotide sequence ID" value="NZ_CAAAHN010000005.1"/>
</dbReference>
<dbReference type="STRING" id="45065.Lgee_2191"/>
<comment type="caution">
    <text evidence="1">The sequence shown here is derived from an EMBL/GenBank/DDBJ whole genome shotgun (WGS) entry which is preliminary data.</text>
</comment>
<proteinExistence type="predicted"/>
<dbReference type="Proteomes" id="UP000054785">
    <property type="component" value="Unassembled WGS sequence"/>
</dbReference>
<dbReference type="PATRIC" id="fig|45065.4.peg.2381"/>
<gene>
    <name evidence="1" type="ORF">Lgee_2191</name>
</gene>
<dbReference type="CDD" id="cd02980">
    <property type="entry name" value="TRX_Fd_family"/>
    <property type="match status" value="1"/>
</dbReference>
<name>A0A0W0TLM7_9GAMM</name>
<sequence>MSGYYQRHILVCTNQKPGGKACCAEKGAAETFEYLRTRLLERGLQGPGMLRTSKTGCLGRCAMGPCMVIYPEGVWYRCHTEADVDEVIEKHLVGGETVTRLLMDEPS</sequence>
<evidence type="ECO:0000313" key="1">
    <source>
        <dbReference type="EMBL" id="KTC96508.1"/>
    </source>
</evidence>
<dbReference type="OrthoDB" id="9800597at2"/>
<dbReference type="SUPFAM" id="SSF52833">
    <property type="entry name" value="Thioredoxin-like"/>
    <property type="match status" value="1"/>
</dbReference>
<organism evidence="1 2">
    <name type="scientific">Legionella geestiana</name>
    <dbReference type="NCBI Taxonomy" id="45065"/>
    <lineage>
        <taxon>Bacteria</taxon>
        <taxon>Pseudomonadati</taxon>
        <taxon>Pseudomonadota</taxon>
        <taxon>Gammaproteobacteria</taxon>
        <taxon>Legionellales</taxon>
        <taxon>Legionellaceae</taxon>
        <taxon>Legionella</taxon>
    </lineage>
</organism>
<reference evidence="1 2" key="1">
    <citation type="submission" date="2015-11" db="EMBL/GenBank/DDBJ databases">
        <title>Genomic analysis of 38 Legionella species identifies large and diverse effector repertoires.</title>
        <authorList>
            <person name="Burstein D."/>
            <person name="Amaro F."/>
            <person name="Zusman T."/>
            <person name="Lifshitz Z."/>
            <person name="Cohen O."/>
            <person name="Gilbert J.A."/>
            <person name="Pupko T."/>
            <person name="Shuman H.A."/>
            <person name="Segal G."/>
        </authorList>
    </citation>
    <scope>NUCLEOTIDE SEQUENCE [LARGE SCALE GENOMIC DNA]</scope>
    <source>
        <strain evidence="1 2">ATCC 49504</strain>
    </source>
</reference>
<dbReference type="AlphaFoldDB" id="A0A0W0TLM7"/>
<accession>A0A0W0TLM7</accession>
<dbReference type="Gene3D" id="3.40.30.10">
    <property type="entry name" value="Glutaredoxin"/>
    <property type="match status" value="1"/>
</dbReference>
<dbReference type="EMBL" id="LNYC01000074">
    <property type="protein sequence ID" value="KTC96508.1"/>
    <property type="molecule type" value="Genomic_DNA"/>
</dbReference>
<evidence type="ECO:0000313" key="2">
    <source>
        <dbReference type="Proteomes" id="UP000054785"/>
    </source>
</evidence>